<evidence type="ECO:0000313" key="1">
    <source>
        <dbReference type="EMBL" id="JAD31815.1"/>
    </source>
</evidence>
<organism evidence="1">
    <name type="scientific">Arundo donax</name>
    <name type="common">Giant reed</name>
    <name type="synonym">Donax arundinaceus</name>
    <dbReference type="NCBI Taxonomy" id="35708"/>
    <lineage>
        <taxon>Eukaryota</taxon>
        <taxon>Viridiplantae</taxon>
        <taxon>Streptophyta</taxon>
        <taxon>Embryophyta</taxon>
        <taxon>Tracheophyta</taxon>
        <taxon>Spermatophyta</taxon>
        <taxon>Magnoliopsida</taxon>
        <taxon>Liliopsida</taxon>
        <taxon>Poales</taxon>
        <taxon>Poaceae</taxon>
        <taxon>PACMAD clade</taxon>
        <taxon>Arundinoideae</taxon>
        <taxon>Arundineae</taxon>
        <taxon>Arundo</taxon>
    </lineage>
</organism>
<accession>A0A0A8Z4Z5</accession>
<sequence length="48" mass="5715">MILTHMRQSKMNLLVCLHRICHGKFGHDKLLTEQRCYLIHNEQEPGKL</sequence>
<dbReference type="AlphaFoldDB" id="A0A0A8Z4Z5"/>
<protein>
    <submittedName>
        <fullName evidence="1">Uncharacterized protein</fullName>
    </submittedName>
</protein>
<reference evidence="1" key="2">
    <citation type="journal article" date="2015" name="Data Brief">
        <title>Shoot transcriptome of the giant reed, Arundo donax.</title>
        <authorList>
            <person name="Barrero R.A."/>
            <person name="Guerrero F.D."/>
            <person name="Moolhuijzen P."/>
            <person name="Goolsby J.A."/>
            <person name="Tidwell J."/>
            <person name="Bellgard S.E."/>
            <person name="Bellgard M.I."/>
        </authorList>
    </citation>
    <scope>NUCLEOTIDE SEQUENCE</scope>
    <source>
        <tissue evidence="1">Shoot tissue taken approximately 20 cm above the soil surface</tissue>
    </source>
</reference>
<dbReference type="EMBL" id="GBRH01266080">
    <property type="protein sequence ID" value="JAD31815.1"/>
    <property type="molecule type" value="Transcribed_RNA"/>
</dbReference>
<proteinExistence type="predicted"/>
<reference evidence="1" key="1">
    <citation type="submission" date="2014-09" db="EMBL/GenBank/DDBJ databases">
        <authorList>
            <person name="Magalhaes I.L.F."/>
            <person name="Oliveira U."/>
            <person name="Santos F.R."/>
            <person name="Vidigal T.H.D.A."/>
            <person name="Brescovit A.D."/>
            <person name="Santos A.J."/>
        </authorList>
    </citation>
    <scope>NUCLEOTIDE SEQUENCE</scope>
    <source>
        <tissue evidence="1">Shoot tissue taken approximately 20 cm above the soil surface</tissue>
    </source>
</reference>
<name>A0A0A8Z4Z5_ARUDO</name>